<comment type="caution">
    <text evidence="1">The sequence shown here is derived from an EMBL/GenBank/DDBJ whole genome shotgun (WGS) entry which is preliminary data.</text>
</comment>
<organism evidence="1 2">
    <name type="scientific">Labeo rohita</name>
    <name type="common">Indian major carp</name>
    <name type="synonym">Cyprinus rohita</name>
    <dbReference type="NCBI Taxonomy" id="84645"/>
    <lineage>
        <taxon>Eukaryota</taxon>
        <taxon>Metazoa</taxon>
        <taxon>Chordata</taxon>
        <taxon>Craniata</taxon>
        <taxon>Vertebrata</taxon>
        <taxon>Euteleostomi</taxon>
        <taxon>Actinopterygii</taxon>
        <taxon>Neopterygii</taxon>
        <taxon>Teleostei</taxon>
        <taxon>Ostariophysi</taxon>
        <taxon>Cypriniformes</taxon>
        <taxon>Cyprinidae</taxon>
        <taxon>Labeoninae</taxon>
        <taxon>Labeonini</taxon>
        <taxon>Labeo</taxon>
    </lineage>
</organism>
<evidence type="ECO:0000313" key="1">
    <source>
        <dbReference type="EMBL" id="RXN09306.1"/>
    </source>
</evidence>
<dbReference type="Proteomes" id="UP000290572">
    <property type="component" value="Unassembled WGS sequence"/>
</dbReference>
<keyword evidence="2" id="KW-1185">Reference proteome</keyword>
<accession>A0A498LQB9</accession>
<protein>
    <submittedName>
        <fullName evidence="1">Uncharacterized protein</fullName>
    </submittedName>
</protein>
<evidence type="ECO:0000313" key="2">
    <source>
        <dbReference type="Proteomes" id="UP000290572"/>
    </source>
</evidence>
<dbReference type="EMBL" id="QBIY01013287">
    <property type="protein sequence ID" value="RXN09306.1"/>
    <property type="molecule type" value="Genomic_DNA"/>
</dbReference>
<gene>
    <name evidence="1" type="ORF">ROHU_011127</name>
</gene>
<proteinExistence type="predicted"/>
<name>A0A498LQB9_LABRO</name>
<dbReference type="AlphaFoldDB" id="A0A498LQB9"/>
<sequence length="102" mass="10977">MGSPLLPSFLVQPEVTEVLLQPQLEPKEMCWPGIKPGSTARKAAMLITIPPTQTVDAGFRGQKRTLEAHESLIGAKGAEAIFVWARPGFGSCRARESAAFPC</sequence>
<reference evidence="1 2" key="1">
    <citation type="submission" date="2018-03" db="EMBL/GenBank/DDBJ databases">
        <title>Draft genome sequence of Rohu Carp (Labeo rohita).</title>
        <authorList>
            <person name="Das P."/>
            <person name="Kushwaha B."/>
            <person name="Joshi C.G."/>
            <person name="Kumar D."/>
            <person name="Nagpure N.S."/>
            <person name="Sahoo L."/>
            <person name="Das S.P."/>
            <person name="Bit A."/>
            <person name="Patnaik S."/>
            <person name="Meher P.K."/>
            <person name="Jayasankar P."/>
            <person name="Koringa P.G."/>
            <person name="Patel N.V."/>
            <person name="Hinsu A.T."/>
            <person name="Kumar R."/>
            <person name="Pandey M."/>
            <person name="Agarwal S."/>
            <person name="Srivastava S."/>
            <person name="Singh M."/>
            <person name="Iquebal M.A."/>
            <person name="Jaiswal S."/>
            <person name="Angadi U.B."/>
            <person name="Kumar N."/>
            <person name="Raza M."/>
            <person name="Shah T.M."/>
            <person name="Rai A."/>
            <person name="Jena J.K."/>
        </authorList>
    </citation>
    <scope>NUCLEOTIDE SEQUENCE [LARGE SCALE GENOMIC DNA]</scope>
    <source>
        <strain evidence="1">DASCIFA01</strain>
        <tissue evidence="1">Testis</tissue>
    </source>
</reference>